<keyword evidence="3" id="KW-1185">Reference proteome</keyword>
<organism evidence="2 3">
    <name type="scientific">Gymnopilus dilepis</name>
    <dbReference type="NCBI Taxonomy" id="231916"/>
    <lineage>
        <taxon>Eukaryota</taxon>
        <taxon>Fungi</taxon>
        <taxon>Dikarya</taxon>
        <taxon>Basidiomycota</taxon>
        <taxon>Agaricomycotina</taxon>
        <taxon>Agaricomycetes</taxon>
        <taxon>Agaricomycetidae</taxon>
        <taxon>Agaricales</taxon>
        <taxon>Agaricineae</taxon>
        <taxon>Hymenogastraceae</taxon>
        <taxon>Gymnopilus</taxon>
    </lineage>
</organism>
<accession>A0A409WYH5</accession>
<evidence type="ECO:0000313" key="3">
    <source>
        <dbReference type="Proteomes" id="UP000284706"/>
    </source>
</evidence>
<comment type="caution">
    <text evidence="2">The sequence shown here is derived from an EMBL/GenBank/DDBJ whole genome shotgun (WGS) entry which is preliminary data.</text>
</comment>
<sequence>MWKRNLNVPSDVVNRLEDGGYVSPIVRSLHSDLPADLEIEQGKPLPPSYSSDEASADDHPQLRKRFVSEAVLGACVGRNESEEMRMRRRMRRRREESSGGSEEG</sequence>
<dbReference type="EMBL" id="NHYE01004609">
    <property type="protein sequence ID" value="PPQ83547.1"/>
    <property type="molecule type" value="Genomic_DNA"/>
</dbReference>
<feature type="region of interest" description="Disordered" evidence="1">
    <location>
        <begin position="82"/>
        <end position="104"/>
    </location>
</feature>
<name>A0A409WYH5_9AGAR</name>
<evidence type="ECO:0000256" key="1">
    <source>
        <dbReference type="SAM" id="MobiDB-lite"/>
    </source>
</evidence>
<proteinExistence type="predicted"/>
<dbReference type="InParanoid" id="A0A409WYH5"/>
<dbReference type="Proteomes" id="UP000284706">
    <property type="component" value="Unassembled WGS sequence"/>
</dbReference>
<reference evidence="2 3" key="1">
    <citation type="journal article" date="2018" name="Evol. Lett.">
        <title>Horizontal gene cluster transfer increased hallucinogenic mushroom diversity.</title>
        <authorList>
            <person name="Reynolds H.T."/>
            <person name="Vijayakumar V."/>
            <person name="Gluck-Thaler E."/>
            <person name="Korotkin H.B."/>
            <person name="Matheny P.B."/>
            <person name="Slot J.C."/>
        </authorList>
    </citation>
    <scope>NUCLEOTIDE SEQUENCE [LARGE SCALE GENOMIC DNA]</scope>
    <source>
        <strain evidence="2 3">SRW20</strain>
    </source>
</reference>
<evidence type="ECO:0000313" key="2">
    <source>
        <dbReference type="EMBL" id="PPQ83547.1"/>
    </source>
</evidence>
<feature type="region of interest" description="Disordered" evidence="1">
    <location>
        <begin position="39"/>
        <end position="60"/>
    </location>
</feature>
<protein>
    <submittedName>
        <fullName evidence="2">Uncharacterized protein</fullName>
    </submittedName>
</protein>
<gene>
    <name evidence="2" type="ORF">CVT26_004268</name>
</gene>
<dbReference type="AlphaFoldDB" id="A0A409WYH5"/>